<dbReference type="Proteomes" id="UP001223420">
    <property type="component" value="Unassembled WGS sequence"/>
</dbReference>
<evidence type="ECO:0000256" key="2">
    <source>
        <dbReference type="SAM" id="SignalP"/>
    </source>
</evidence>
<feature type="signal peptide" evidence="2">
    <location>
        <begin position="1"/>
        <end position="20"/>
    </location>
</feature>
<feature type="chain" id="PRO_5042614425" description="Porin family protein" evidence="2">
    <location>
        <begin position="21"/>
        <end position="87"/>
    </location>
</feature>
<keyword evidence="2" id="KW-0732">Signal</keyword>
<evidence type="ECO:0000313" key="3">
    <source>
        <dbReference type="EMBL" id="MDQ0542967.1"/>
    </source>
</evidence>
<gene>
    <name evidence="3" type="ORF">QO001_001885</name>
</gene>
<sequence length="87" mass="8847">MRTVLMPAILLILGHTAARAEDFSGFYAGVNAGYAWGKGRDRSFAAPVTGPGAESGRNGSGLDLPPSARDAAAALQRSSRSGVGGTR</sequence>
<evidence type="ECO:0008006" key="5">
    <source>
        <dbReference type="Google" id="ProtNLM"/>
    </source>
</evidence>
<organism evidence="3 4">
    <name type="scientific">Methylobacterium brachiatum</name>
    <dbReference type="NCBI Taxonomy" id="269660"/>
    <lineage>
        <taxon>Bacteria</taxon>
        <taxon>Pseudomonadati</taxon>
        <taxon>Pseudomonadota</taxon>
        <taxon>Alphaproteobacteria</taxon>
        <taxon>Hyphomicrobiales</taxon>
        <taxon>Methylobacteriaceae</taxon>
        <taxon>Methylobacterium</taxon>
    </lineage>
</organism>
<feature type="region of interest" description="Disordered" evidence="1">
    <location>
        <begin position="45"/>
        <end position="87"/>
    </location>
</feature>
<comment type="caution">
    <text evidence="3">The sequence shown here is derived from an EMBL/GenBank/DDBJ whole genome shotgun (WGS) entry which is preliminary data.</text>
</comment>
<protein>
    <recommendedName>
        <fullName evidence="5">Porin family protein</fullName>
    </recommendedName>
</protein>
<name>A0AAJ1WVA8_9HYPH</name>
<accession>A0AAJ1WVA8</accession>
<proteinExistence type="predicted"/>
<evidence type="ECO:0000256" key="1">
    <source>
        <dbReference type="SAM" id="MobiDB-lite"/>
    </source>
</evidence>
<dbReference type="AlphaFoldDB" id="A0AAJ1WVA8"/>
<reference evidence="3" key="1">
    <citation type="submission" date="2023-07" db="EMBL/GenBank/DDBJ databases">
        <title>Genomic Encyclopedia of Type Strains, Phase IV (KMG-IV): sequencing the most valuable type-strain genomes for metagenomic binning, comparative biology and taxonomic classification.</title>
        <authorList>
            <person name="Goeker M."/>
        </authorList>
    </citation>
    <scope>NUCLEOTIDE SEQUENCE</scope>
    <source>
        <strain evidence="3">DSM 19569</strain>
    </source>
</reference>
<evidence type="ECO:0000313" key="4">
    <source>
        <dbReference type="Proteomes" id="UP001223420"/>
    </source>
</evidence>
<dbReference type="RefSeq" id="WP_230366984.1">
    <property type="nucleotide sequence ID" value="NZ_JAJALK010000008.1"/>
</dbReference>
<dbReference type="EMBL" id="JAUSWL010000002">
    <property type="protein sequence ID" value="MDQ0542967.1"/>
    <property type="molecule type" value="Genomic_DNA"/>
</dbReference>